<dbReference type="Pfam" id="PF01750">
    <property type="entry name" value="HycI"/>
    <property type="match status" value="1"/>
</dbReference>
<organism evidence="7">
    <name type="scientific">hot springs metagenome</name>
    <dbReference type="NCBI Taxonomy" id="433727"/>
    <lineage>
        <taxon>unclassified sequences</taxon>
        <taxon>metagenomes</taxon>
        <taxon>ecological metagenomes</taxon>
    </lineage>
</organism>
<protein>
    <submittedName>
        <fullName evidence="7">Hydrogenase expression/formation protein</fullName>
    </submittedName>
</protein>
<dbReference type="GO" id="GO:0008047">
    <property type="term" value="F:enzyme activator activity"/>
    <property type="evidence" value="ECO:0007669"/>
    <property type="project" value="InterPro"/>
</dbReference>
<comment type="similarity">
    <text evidence="1">Belongs to the peptidase A31 family.</text>
</comment>
<dbReference type="EMBL" id="BLAB01000001">
    <property type="protein sequence ID" value="GER94213.1"/>
    <property type="molecule type" value="Genomic_DNA"/>
</dbReference>
<evidence type="ECO:0000256" key="5">
    <source>
        <dbReference type="ARBA" id="ARBA00022750"/>
    </source>
</evidence>
<dbReference type="AlphaFoldDB" id="A0A5J4L3K0"/>
<dbReference type="GO" id="GO:0016485">
    <property type="term" value="P:protein processing"/>
    <property type="evidence" value="ECO:0007669"/>
    <property type="project" value="InterPro"/>
</dbReference>
<dbReference type="Gene3D" id="3.40.50.1450">
    <property type="entry name" value="HybD-like"/>
    <property type="match status" value="1"/>
</dbReference>
<evidence type="ECO:0000256" key="4">
    <source>
        <dbReference type="ARBA" id="ARBA00022723"/>
    </source>
</evidence>
<proteinExistence type="inferred from homology"/>
<dbReference type="InterPro" id="IPR023430">
    <property type="entry name" value="Pept_HybD-like_dom_sf"/>
</dbReference>
<gene>
    <name evidence="7" type="ORF">A45J_1973</name>
</gene>
<accession>A0A5J4L3K0</accession>
<reference evidence="7" key="1">
    <citation type="submission" date="2019-10" db="EMBL/GenBank/DDBJ databases">
        <title>Metagenomic sequencing of thiosulfate-disproportionating enrichment culture.</title>
        <authorList>
            <person name="Umezawa K."/>
            <person name="Kojima H."/>
            <person name="Fukui M."/>
        </authorList>
    </citation>
    <scope>NUCLEOTIDE SEQUENCE</scope>
    <source>
        <strain evidence="7">45J</strain>
    </source>
</reference>
<dbReference type="InterPro" id="IPR004419">
    <property type="entry name" value="Pept_A31_hyd_express"/>
</dbReference>
<keyword evidence="6" id="KW-0378">Hydrolase</keyword>
<keyword evidence="5" id="KW-0064">Aspartyl protease</keyword>
<dbReference type="GO" id="GO:0046872">
    <property type="term" value="F:metal ion binding"/>
    <property type="evidence" value="ECO:0007669"/>
    <property type="project" value="UniProtKB-KW"/>
</dbReference>
<dbReference type="PRINTS" id="PR00446">
    <property type="entry name" value="HYDRGNUPTAKE"/>
</dbReference>
<evidence type="ECO:0000313" key="7">
    <source>
        <dbReference type="EMBL" id="GER94213.1"/>
    </source>
</evidence>
<comment type="caution">
    <text evidence="7">The sequence shown here is derived from an EMBL/GenBank/DDBJ whole genome shotgun (WGS) entry which is preliminary data.</text>
</comment>
<evidence type="ECO:0000256" key="6">
    <source>
        <dbReference type="ARBA" id="ARBA00022801"/>
    </source>
</evidence>
<dbReference type="PANTHER" id="PTHR30302:SF1">
    <property type="entry name" value="HYDROGENASE 2 MATURATION PROTEASE"/>
    <property type="match status" value="1"/>
</dbReference>
<dbReference type="SUPFAM" id="SSF53163">
    <property type="entry name" value="HybD-like"/>
    <property type="match status" value="1"/>
</dbReference>
<dbReference type="PANTHER" id="PTHR30302">
    <property type="entry name" value="HYDROGENASE 1 MATURATION PROTEASE"/>
    <property type="match status" value="1"/>
</dbReference>
<sequence>MNIALIGLGNILLKDEGVGVHVANTIKQRYTFSPDVEVIDGGTMGLDLLPLLEGRDKVLIVDAVDFAKEYGYISIIENEAIPSILNSKLSVHHINLSDVLFAAKLMDILPPEICLIGIQPKSIDVGLDMTDEINEKIETLIDAVIKKLNEWSVECVLLSHQELSR</sequence>
<dbReference type="FunFam" id="3.40.50.1450:FF:000002">
    <property type="entry name" value="Hydrogenase 1 maturation protease"/>
    <property type="match status" value="1"/>
</dbReference>
<dbReference type="InterPro" id="IPR000671">
    <property type="entry name" value="Peptidase_A31"/>
</dbReference>
<keyword evidence="3" id="KW-0645">Protease</keyword>
<dbReference type="NCBIfam" id="TIGR00072">
    <property type="entry name" value="hydrog_prot"/>
    <property type="match status" value="1"/>
</dbReference>
<evidence type="ECO:0000256" key="3">
    <source>
        <dbReference type="ARBA" id="ARBA00022670"/>
    </source>
</evidence>
<dbReference type="CDD" id="cd06062">
    <property type="entry name" value="H2MP_MemB-H2up"/>
    <property type="match status" value="1"/>
</dbReference>
<name>A0A5J4L3K0_9ZZZZ</name>
<keyword evidence="2" id="KW-0533">Nickel</keyword>
<evidence type="ECO:0000256" key="2">
    <source>
        <dbReference type="ARBA" id="ARBA00022596"/>
    </source>
</evidence>
<dbReference type="NCBIfam" id="TIGR00140">
    <property type="entry name" value="hupD"/>
    <property type="match status" value="1"/>
</dbReference>
<dbReference type="GO" id="GO:0004190">
    <property type="term" value="F:aspartic-type endopeptidase activity"/>
    <property type="evidence" value="ECO:0007669"/>
    <property type="project" value="UniProtKB-KW"/>
</dbReference>
<keyword evidence="4" id="KW-0479">Metal-binding</keyword>
<evidence type="ECO:0000256" key="1">
    <source>
        <dbReference type="ARBA" id="ARBA00006814"/>
    </source>
</evidence>